<dbReference type="EMBL" id="BSOW01000070">
    <property type="protein sequence ID" value="GLR92174.1"/>
    <property type="molecule type" value="Genomic_DNA"/>
</dbReference>
<sequence>MRELGDLGVAKLHELDPQAYLAEVLERIVSGRTKKPSAARAARLELEGGAPAHRTDRRMSPRRQKASSSMATAAMPLAELKR</sequence>
<evidence type="ECO:0000256" key="1">
    <source>
        <dbReference type="SAM" id="MobiDB-lite"/>
    </source>
</evidence>
<accession>A0ABQ6BCP7</accession>
<organism evidence="3 4">
    <name type="scientific">Bradyrhizobium iriomotense</name>
    <dbReference type="NCBI Taxonomy" id="441950"/>
    <lineage>
        <taxon>Bacteria</taxon>
        <taxon>Pseudomonadati</taxon>
        <taxon>Pseudomonadota</taxon>
        <taxon>Alphaproteobacteria</taxon>
        <taxon>Hyphomicrobiales</taxon>
        <taxon>Nitrobacteraceae</taxon>
        <taxon>Bradyrhizobium</taxon>
    </lineage>
</organism>
<evidence type="ECO:0000313" key="3">
    <source>
        <dbReference type="EMBL" id="GLR92174.1"/>
    </source>
</evidence>
<feature type="region of interest" description="Disordered" evidence="1">
    <location>
        <begin position="33"/>
        <end position="82"/>
    </location>
</feature>
<reference evidence="4" key="1">
    <citation type="journal article" date="2019" name="Int. J. Syst. Evol. Microbiol.">
        <title>The Global Catalogue of Microorganisms (GCM) 10K type strain sequencing project: providing services to taxonomists for standard genome sequencing and annotation.</title>
        <authorList>
            <consortium name="The Broad Institute Genomics Platform"/>
            <consortium name="The Broad Institute Genome Sequencing Center for Infectious Disease"/>
            <person name="Wu L."/>
            <person name="Ma J."/>
        </authorList>
    </citation>
    <scope>NUCLEOTIDE SEQUENCE [LARGE SCALE GENOMIC DNA]</scope>
    <source>
        <strain evidence="4">NBRC 102520</strain>
    </source>
</reference>
<proteinExistence type="predicted"/>
<evidence type="ECO:0000259" key="2">
    <source>
        <dbReference type="Pfam" id="PF13817"/>
    </source>
</evidence>
<gene>
    <name evidence="3" type="ORF">GCM10007857_88940</name>
</gene>
<dbReference type="Pfam" id="PF13817">
    <property type="entry name" value="DDE_Tnp_IS66_C"/>
    <property type="match status" value="1"/>
</dbReference>
<evidence type="ECO:0000313" key="4">
    <source>
        <dbReference type="Proteomes" id="UP001156905"/>
    </source>
</evidence>
<dbReference type="Proteomes" id="UP001156905">
    <property type="component" value="Unassembled WGS sequence"/>
</dbReference>
<dbReference type="InterPro" id="IPR039552">
    <property type="entry name" value="IS66_C"/>
</dbReference>
<name>A0ABQ6BCP7_9BRAD</name>
<keyword evidence="4" id="KW-1185">Reference proteome</keyword>
<protein>
    <recommendedName>
        <fullName evidence="2">Transposase IS66 C-terminal domain-containing protein</fullName>
    </recommendedName>
</protein>
<comment type="caution">
    <text evidence="3">The sequence shown here is derived from an EMBL/GenBank/DDBJ whole genome shotgun (WGS) entry which is preliminary data.</text>
</comment>
<feature type="domain" description="Transposase IS66 C-terminal" evidence="2">
    <location>
        <begin position="10"/>
        <end position="33"/>
    </location>
</feature>